<reference evidence="2 3" key="1">
    <citation type="submission" date="2019-03" db="EMBL/GenBank/DDBJ databases">
        <title>Genomic Encyclopedia of Type Strains, Phase IV (KMG-IV): sequencing the most valuable type-strain genomes for metagenomic binning, comparative biology and taxonomic classification.</title>
        <authorList>
            <person name="Goeker M."/>
        </authorList>
    </citation>
    <scope>NUCLEOTIDE SEQUENCE [LARGE SCALE GENOMIC DNA]</scope>
    <source>
        <strain evidence="2 3">DSM 103236</strain>
    </source>
</reference>
<keyword evidence="1" id="KW-1133">Transmembrane helix</keyword>
<organism evidence="2 3">
    <name type="scientific">Pedobacter psychrotolerans</name>
    <dbReference type="NCBI Taxonomy" id="1843235"/>
    <lineage>
        <taxon>Bacteria</taxon>
        <taxon>Pseudomonadati</taxon>
        <taxon>Bacteroidota</taxon>
        <taxon>Sphingobacteriia</taxon>
        <taxon>Sphingobacteriales</taxon>
        <taxon>Sphingobacteriaceae</taxon>
        <taxon>Pedobacter</taxon>
    </lineage>
</organism>
<feature type="transmembrane region" description="Helical" evidence="1">
    <location>
        <begin position="6"/>
        <end position="27"/>
    </location>
</feature>
<evidence type="ECO:0000256" key="1">
    <source>
        <dbReference type="SAM" id="Phobius"/>
    </source>
</evidence>
<keyword evidence="1" id="KW-0812">Transmembrane</keyword>
<evidence type="ECO:0000313" key="3">
    <source>
        <dbReference type="Proteomes" id="UP000295684"/>
    </source>
</evidence>
<dbReference type="EMBL" id="SLWO01000007">
    <property type="protein sequence ID" value="TCO21487.1"/>
    <property type="molecule type" value="Genomic_DNA"/>
</dbReference>
<gene>
    <name evidence="2" type="ORF">EV200_10778</name>
</gene>
<sequence>MKSNIFSNYLHAVALAAPLTAIMRLTYHNKYNYFCHDKTNCYILTKYRDTTNMFLPHNYGLSLVKTHIV</sequence>
<evidence type="ECO:0000313" key="2">
    <source>
        <dbReference type="EMBL" id="TCO21487.1"/>
    </source>
</evidence>
<name>A0A4R2H630_9SPHI</name>
<keyword evidence="1" id="KW-0472">Membrane</keyword>
<dbReference type="Proteomes" id="UP000295684">
    <property type="component" value="Unassembled WGS sequence"/>
</dbReference>
<proteinExistence type="predicted"/>
<dbReference type="AlphaFoldDB" id="A0A4R2H630"/>
<accession>A0A4R2H630</accession>
<comment type="caution">
    <text evidence="2">The sequence shown here is derived from an EMBL/GenBank/DDBJ whole genome shotgun (WGS) entry which is preliminary data.</text>
</comment>
<protein>
    <submittedName>
        <fullName evidence="2">Uncharacterized protein</fullName>
    </submittedName>
</protein>